<dbReference type="PANTHER" id="PTHR13847:SF279">
    <property type="entry name" value="FAD DEPENDENT OXIDOREDUCTASE DOMAIN-CONTAINING PROTEIN-RELATED"/>
    <property type="match status" value="1"/>
</dbReference>
<dbReference type="SUPFAM" id="SSF56784">
    <property type="entry name" value="HAD-like"/>
    <property type="match status" value="1"/>
</dbReference>
<dbReference type="InterPro" id="IPR006076">
    <property type="entry name" value="FAD-dep_OxRdtase"/>
</dbReference>
<reference evidence="2 3" key="1">
    <citation type="submission" date="2024-07" db="EMBL/GenBank/DDBJ databases">
        <title>Section-level genome sequencing and comparative genomics of Aspergillus sections Usti and Cavernicolus.</title>
        <authorList>
            <consortium name="Lawrence Berkeley National Laboratory"/>
            <person name="Nybo J.L."/>
            <person name="Vesth T.C."/>
            <person name="Theobald S."/>
            <person name="Frisvad J.C."/>
            <person name="Larsen T.O."/>
            <person name="Kjaerboelling I."/>
            <person name="Rothschild-Mancinelli K."/>
            <person name="Lyhne E.K."/>
            <person name="Kogle M.E."/>
            <person name="Barry K."/>
            <person name="Clum A."/>
            <person name="Na H."/>
            <person name="Ledsgaard L."/>
            <person name="Lin J."/>
            <person name="Lipzen A."/>
            <person name="Kuo A."/>
            <person name="Riley R."/>
            <person name="Mondo S."/>
            <person name="Labutti K."/>
            <person name="Haridas S."/>
            <person name="Pangalinan J."/>
            <person name="Salamov A.A."/>
            <person name="Simmons B.A."/>
            <person name="Magnuson J.K."/>
            <person name="Chen J."/>
            <person name="Drula E."/>
            <person name="Henrissat B."/>
            <person name="Wiebenga A."/>
            <person name="Lubbers R.J."/>
            <person name="Gomes A.C."/>
            <person name="Makela M.R."/>
            <person name="Stajich J."/>
            <person name="Grigoriev I.V."/>
            <person name="Mortensen U.H."/>
            <person name="De Vries R.P."/>
            <person name="Baker S.E."/>
            <person name="Andersen M.R."/>
        </authorList>
    </citation>
    <scope>NUCLEOTIDE SEQUENCE [LARGE SCALE GENOMIC DNA]</scope>
    <source>
        <strain evidence="2 3">CBS 588.65</strain>
    </source>
</reference>
<dbReference type="Gene3D" id="3.40.50.1000">
    <property type="entry name" value="HAD superfamily/HAD-like"/>
    <property type="match status" value="1"/>
</dbReference>
<dbReference type="InterPro" id="IPR036412">
    <property type="entry name" value="HAD-like_sf"/>
</dbReference>
<dbReference type="InterPro" id="IPR036188">
    <property type="entry name" value="FAD/NAD-bd_sf"/>
</dbReference>
<evidence type="ECO:0000313" key="2">
    <source>
        <dbReference type="EMBL" id="KAL2802184.1"/>
    </source>
</evidence>
<proteinExistence type="predicted"/>
<gene>
    <name evidence="2" type="ORF">BJX63DRAFT_441356</name>
</gene>
<dbReference type="Pfam" id="PF00702">
    <property type="entry name" value="Hydrolase"/>
    <property type="match status" value="1"/>
</dbReference>
<keyword evidence="3" id="KW-1185">Reference proteome</keyword>
<name>A0ABR4GUF0_9EURO</name>
<feature type="domain" description="FAD dependent oxidoreductase" evidence="1">
    <location>
        <begin position="273"/>
        <end position="653"/>
    </location>
</feature>
<dbReference type="Gene3D" id="3.30.9.10">
    <property type="entry name" value="D-Amino Acid Oxidase, subunit A, domain 2"/>
    <property type="match status" value="1"/>
</dbReference>
<accession>A0ABR4GUF0</accession>
<dbReference type="Pfam" id="PF01266">
    <property type="entry name" value="DAO"/>
    <property type="match status" value="1"/>
</dbReference>
<dbReference type="SUPFAM" id="SSF51905">
    <property type="entry name" value="FAD/NAD(P)-binding domain"/>
    <property type="match status" value="1"/>
</dbReference>
<organism evidence="2 3">
    <name type="scientific">Aspergillus granulosus</name>
    <dbReference type="NCBI Taxonomy" id="176169"/>
    <lineage>
        <taxon>Eukaryota</taxon>
        <taxon>Fungi</taxon>
        <taxon>Dikarya</taxon>
        <taxon>Ascomycota</taxon>
        <taxon>Pezizomycotina</taxon>
        <taxon>Eurotiomycetes</taxon>
        <taxon>Eurotiomycetidae</taxon>
        <taxon>Eurotiales</taxon>
        <taxon>Aspergillaceae</taxon>
        <taxon>Aspergillus</taxon>
        <taxon>Aspergillus subgen. Nidulantes</taxon>
    </lineage>
</organism>
<dbReference type="InterPro" id="IPR023214">
    <property type="entry name" value="HAD_sf"/>
</dbReference>
<sequence length="698" mass="76952">MATSKNVVFDVVGTLIGYDALFDGIDTRLGDRLRAQGIKPSLLGYTWIEVAEREYTYLSMSGNYKPFATVFRALFHRMLWMAGIQEPRDFASESDLEFIMTKYAGLKLRPGAAECVRKLRDAGFTVWCFTAGDLERVGGYFAREGVHMPKDNLLSCDDRGIGKPDPEAYKPLLERLVRGNGGLTPWFAAGHMWDVSAARKAGFRGAYTAIWEKEPLTELFGEMDVIDETLYIEEKAIMSTPTLASNSITSFWRTQPHPLDSHRSTDTLPEEADIVIIGAGYAGASVTHHILDQAKDGITPSIVILEGRQACSGATGRNGGHLKPDSYNRIATLAEEHGIEAATEVAEFEARHVDVIRDLVEKEKVDCELGITEAVDVQFSESHARKLKDGYDRLVAAGCGPTIRTRYTGAAEAEEFSGVKGAVACFSYAAGHLWPYKLIMHLLENAIQRGVNLQTHTRVTSIEKAGGGHSTCRWLVHTPRGAIRAEKLIVATNGYTSAILPQYKNKIVPVRGTCSRIVAPLNHTGPALMRTYTIRHNSWNYDYLIPRRDGSIVVGGARPAFIDNPDSWYNVSDDSRVLEDAVRYFDGYMQKHFVGWEDSHAYTDRVWTGIMGYSSDGLPHVGLVPGQENQWIIGGFTGHGMPQVFLAAEGVARMVVQGLEFGKTGLPGLFQTTQARLDKTGNSISESVFKKGTVEAKL</sequence>
<dbReference type="Gene3D" id="1.10.150.240">
    <property type="entry name" value="Putative phosphatase, domain 2"/>
    <property type="match status" value="1"/>
</dbReference>
<evidence type="ECO:0000259" key="1">
    <source>
        <dbReference type="Pfam" id="PF01266"/>
    </source>
</evidence>
<protein>
    <submittedName>
        <fullName evidence="2">FAD dependent oxidoreductase-domain-containing protein</fullName>
    </submittedName>
</protein>
<evidence type="ECO:0000313" key="3">
    <source>
        <dbReference type="Proteomes" id="UP001610334"/>
    </source>
</evidence>
<dbReference type="Gene3D" id="3.50.50.60">
    <property type="entry name" value="FAD/NAD(P)-binding domain"/>
    <property type="match status" value="1"/>
</dbReference>
<dbReference type="Proteomes" id="UP001610334">
    <property type="component" value="Unassembled WGS sequence"/>
</dbReference>
<dbReference type="PANTHER" id="PTHR13847">
    <property type="entry name" value="SARCOSINE DEHYDROGENASE-RELATED"/>
    <property type="match status" value="1"/>
</dbReference>
<dbReference type="InterPro" id="IPR023198">
    <property type="entry name" value="PGP-like_dom2"/>
</dbReference>
<dbReference type="EMBL" id="JBFXLT010000202">
    <property type="protein sequence ID" value="KAL2802184.1"/>
    <property type="molecule type" value="Genomic_DNA"/>
</dbReference>
<comment type="caution">
    <text evidence="2">The sequence shown here is derived from an EMBL/GenBank/DDBJ whole genome shotgun (WGS) entry which is preliminary data.</text>
</comment>